<keyword evidence="1" id="KW-1133">Transmembrane helix</keyword>
<feature type="transmembrane region" description="Helical" evidence="1">
    <location>
        <begin position="52"/>
        <end position="70"/>
    </location>
</feature>
<dbReference type="AlphaFoldDB" id="A0A1H6JF16"/>
<feature type="transmembrane region" description="Helical" evidence="1">
    <location>
        <begin position="12"/>
        <end position="32"/>
    </location>
</feature>
<dbReference type="STRING" id="1267564.SAMN05192561_11015"/>
<dbReference type="EMBL" id="FNWU01000010">
    <property type="protein sequence ID" value="SEH59011.1"/>
    <property type="molecule type" value="Genomic_DNA"/>
</dbReference>
<keyword evidence="1" id="KW-0472">Membrane</keyword>
<evidence type="ECO:0000313" key="2">
    <source>
        <dbReference type="EMBL" id="SEH59011.1"/>
    </source>
</evidence>
<keyword evidence="3" id="KW-1185">Reference proteome</keyword>
<feature type="transmembrane region" description="Helical" evidence="1">
    <location>
        <begin position="82"/>
        <end position="101"/>
    </location>
</feature>
<evidence type="ECO:0000313" key="3">
    <source>
        <dbReference type="Proteomes" id="UP000199215"/>
    </source>
</evidence>
<sequence>MLRTEVPVRVAIGTNHIVVALTAVLASLVHVFGGQYVPGGHSMSLASTPWNMVVWTVPATVTGGQIAPYISATLDTSLIKEGVGVLFAIIAVALFVMAAGGF</sequence>
<name>A0A1H6JF16_9EURY</name>
<organism evidence="2 3">
    <name type="scientific">Halopenitus malekzadehii</name>
    <dbReference type="NCBI Taxonomy" id="1267564"/>
    <lineage>
        <taxon>Archaea</taxon>
        <taxon>Methanobacteriati</taxon>
        <taxon>Methanobacteriota</taxon>
        <taxon>Stenosarchaea group</taxon>
        <taxon>Halobacteria</taxon>
        <taxon>Halobacteriales</taxon>
        <taxon>Haloferacaceae</taxon>
        <taxon>Halopenitus</taxon>
    </lineage>
</organism>
<gene>
    <name evidence="2" type="ORF">SAMN05192561_11015</name>
</gene>
<dbReference type="Proteomes" id="UP000199215">
    <property type="component" value="Unassembled WGS sequence"/>
</dbReference>
<proteinExistence type="predicted"/>
<protein>
    <submittedName>
        <fullName evidence="2">Uncharacterized protein</fullName>
    </submittedName>
</protein>
<accession>A0A1H6JF16</accession>
<keyword evidence="1" id="KW-0812">Transmembrane</keyword>
<reference evidence="2 3" key="1">
    <citation type="submission" date="2016-10" db="EMBL/GenBank/DDBJ databases">
        <authorList>
            <person name="de Groot N.N."/>
        </authorList>
    </citation>
    <scope>NUCLEOTIDE SEQUENCE [LARGE SCALE GENOMIC DNA]</scope>
    <source>
        <strain evidence="2 3">IBRC-M10418</strain>
    </source>
</reference>
<evidence type="ECO:0000256" key="1">
    <source>
        <dbReference type="SAM" id="Phobius"/>
    </source>
</evidence>